<comment type="subcellular location">
    <subcellularLocation>
        <location evidence="1 10">Preautophagosomal structure membrane</location>
        <topology evidence="1 10">Multi-pass membrane protein</topology>
    </subcellularLocation>
</comment>
<accession>A0A1I8AQD5</accession>
<dbReference type="PANTHER" id="PTHR13038">
    <property type="entry name" value="APG9 AUTOPHAGY 9"/>
    <property type="match status" value="1"/>
</dbReference>
<organism evidence="11 12">
    <name type="scientific">Steinernema glaseri</name>
    <dbReference type="NCBI Taxonomy" id="37863"/>
    <lineage>
        <taxon>Eukaryota</taxon>
        <taxon>Metazoa</taxon>
        <taxon>Ecdysozoa</taxon>
        <taxon>Nematoda</taxon>
        <taxon>Chromadorea</taxon>
        <taxon>Rhabditida</taxon>
        <taxon>Tylenchina</taxon>
        <taxon>Panagrolaimomorpha</taxon>
        <taxon>Strongyloidoidea</taxon>
        <taxon>Steinernematidae</taxon>
        <taxon>Steinernema</taxon>
    </lineage>
</organism>
<name>A0A1I8AQD5_9BILA</name>
<dbReference type="InterPro" id="IPR007241">
    <property type="entry name" value="Autophagy-rel_prot_9"/>
</dbReference>
<protein>
    <recommendedName>
        <fullName evidence="3 10">Autophagy-related protein 9</fullName>
    </recommendedName>
</protein>
<proteinExistence type="inferred from homology"/>
<comment type="function">
    <text evidence="10">Phospholipid scramblase involved in autophagy. Cycles between the preautophagosomal structure/phagophore assembly site (PAS) and the cytoplasmic vesicle pool and supplies membrane for the growing autophagosome. Lipid scramblase activity plays a key role in preautophagosomal structure/phagophore assembly by distributing the phospholipids that arrive through ATG2 from the cytoplasmic to the luminal leaflet of the bilayer, thereby driving autophagosomal membrane expansion.</text>
</comment>
<sequence>MGTLVAALGIFGGIIAICRPFISDENKVFSPQHYMAKIIAHLQYAPTGWKDNAHTDE</sequence>
<dbReference type="GO" id="GO:0061709">
    <property type="term" value="P:reticulophagy"/>
    <property type="evidence" value="ECO:0007669"/>
    <property type="project" value="TreeGrafter"/>
</dbReference>
<keyword evidence="7 10" id="KW-0072">Autophagy</keyword>
<evidence type="ECO:0000256" key="2">
    <source>
        <dbReference type="ARBA" id="ARBA00006185"/>
    </source>
</evidence>
<evidence type="ECO:0000256" key="8">
    <source>
        <dbReference type="ARBA" id="ARBA00023055"/>
    </source>
</evidence>
<keyword evidence="5" id="KW-0812">Transmembrane</keyword>
<keyword evidence="8 10" id="KW-0445">Lipid transport</keyword>
<dbReference type="GO" id="GO:0005776">
    <property type="term" value="C:autophagosome"/>
    <property type="evidence" value="ECO:0007669"/>
    <property type="project" value="TreeGrafter"/>
</dbReference>
<evidence type="ECO:0000256" key="4">
    <source>
        <dbReference type="ARBA" id="ARBA00022448"/>
    </source>
</evidence>
<dbReference type="WBParaSite" id="L893_g8144.t1">
    <property type="protein sequence ID" value="L893_g8144.t1"/>
    <property type="gene ID" value="L893_g8144"/>
</dbReference>
<evidence type="ECO:0000256" key="10">
    <source>
        <dbReference type="RuleBase" id="RU364027"/>
    </source>
</evidence>
<keyword evidence="9" id="KW-0472">Membrane</keyword>
<dbReference type="GO" id="GO:0034045">
    <property type="term" value="C:phagophore assembly site membrane"/>
    <property type="evidence" value="ECO:0007669"/>
    <property type="project" value="UniProtKB-SubCell"/>
</dbReference>
<dbReference type="Proteomes" id="UP000095287">
    <property type="component" value="Unplaced"/>
</dbReference>
<dbReference type="PANTHER" id="PTHR13038:SF10">
    <property type="entry name" value="AUTOPHAGY-RELATED PROTEIN 9"/>
    <property type="match status" value="1"/>
</dbReference>
<keyword evidence="11" id="KW-1185">Reference proteome</keyword>
<keyword evidence="4 10" id="KW-0813">Transport</keyword>
<evidence type="ECO:0000256" key="7">
    <source>
        <dbReference type="ARBA" id="ARBA00023006"/>
    </source>
</evidence>
<comment type="similarity">
    <text evidence="2 10">Belongs to the ATG9 family.</text>
</comment>
<dbReference type="Pfam" id="PF04109">
    <property type="entry name" value="ATG9"/>
    <property type="match status" value="1"/>
</dbReference>
<evidence type="ECO:0000313" key="12">
    <source>
        <dbReference type="WBParaSite" id="L893_g8144.t1"/>
    </source>
</evidence>
<evidence type="ECO:0000256" key="1">
    <source>
        <dbReference type="ARBA" id="ARBA00004511"/>
    </source>
</evidence>
<dbReference type="GO" id="GO:0034497">
    <property type="term" value="P:protein localization to phagophore assembly site"/>
    <property type="evidence" value="ECO:0007669"/>
    <property type="project" value="TreeGrafter"/>
</dbReference>
<dbReference type="GO" id="GO:0034727">
    <property type="term" value="P:piecemeal microautophagy of the nucleus"/>
    <property type="evidence" value="ECO:0007669"/>
    <property type="project" value="TreeGrafter"/>
</dbReference>
<dbReference type="GO" id="GO:0006869">
    <property type="term" value="P:lipid transport"/>
    <property type="evidence" value="ECO:0007669"/>
    <property type="project" value="UniProtKB-KW"/>
</dbReference>
<dbReference type="GO" id="GO:0000422">
    <property type="term" value="P:autophagy of mitochondrion"/>
    <property type="evidence" value="ECO:0007669"/>
    <property type="project" value="TreeGrafter"/>
</dbReference>
<evidence type="ECO:0000256" key="5">
    <source>
        <dbReference type="ARBA" id="ARBA00022692"/>
    </source>
</evidence>
<dbReference type="AlphaFoldDB" id="A0A1I8AQD5"/>
<evidence type="ECO:0000256" key="9">
    <source>
        <dbReference type="ARBA" id="ARBA00023136"/>
    </source>
</evidence>
<evidence type="ECO:0000256" key="6">
    <source>
        <dbReference type="ARBA" id="ARBA00022989"/>
    </source>
</evidence>
<evidence type="ECO:0000313" key="11">
    <source>
        <dbReference type="Proteomes" id="UP000095287"/>
    </source>
</evidence>
<reference evidence="12" key="1">
    <citation type="submission" date="2016-11" db="UniProtKB">
        <authorList>
            <consortium name="WormBaseParasite"/>
        </authorList>
    </citation>
    <scope>IDENTIFICATION</scope>
</reference>
<evidence type="ECO:0000256" key="3">
    <source>
        <dbReference type="ARBA" id="ARBA00018074"/>
    </source>
</evidence>
<keyword evidence="6" id="KW-1133">Transmembrane helix</keyword>